<dbReference type="EnsemblMetazoa" id="PHUM197240-RA">
    <property type="protein sequence ID" value="PHUM197240-PA"/>
    <property type="gene ID" value="PHUM197240"/>
</dbReference>
<dbReference type="OMA" id="ISFCQYS"/>
<dbReference type="GO" id="GO:0005615">
    <property type="term" value="C:extracellular space"/>
    <property type="evidence" value="ECO:0007669"/>
    <property type="project" value="TreeGrafter"/>
</dbReference>
<keyword evidence="5" id="KW-1015">Disulfide bond</keyword>
<gene>
    <name evidence="9" type="primary">8240329</name>
    <name evidence="8" type="ORF">Phum_PHUM197240</name>
</gene>
<dbReference type="PANTHER" id="PTHR28593">
    <property type="entry name" value="METEORIN-LIKE PROTEIN"/>
    <property type="match status" value="1"/>
</dbReference>
<dbReference type="InterPro" id="IPR051998">
    <property type="entry name" value="Meteorin-like"/>
</dbReference>
<dbReference type="PANTHER" id="PTHR28593:SF3">
    <property type="entry name" value="METEORIN-LIKE PROTEIN"/>
    <property type="match status" value="1"/>
</dbReference>
<keyword evidence="3" id="KW-0964">Secreted</keyword>
<dbReference type="RefSeq" id="XP_002425407.1">
    <property type="nucleotide sequence ID" value="XM_002425362.1"/>
</dbReference>
<feature type="region of interest" description="Disordered" evidence="6">
    <location>
        <begin position="222"/>
        <end position="242"/>
    </location>
</feature>
<sequence>MSPYLNLYFFFVIFSGLSLSPSQGRGVTPVYLRCVQGHITWTYPRGALRVLLRLPNSEREFRGCIKVTPDFSGARLFVEGKRSLSPLFSLDDGAHKQMIRCFQSKKGQAAIYVEAVNESGEFKKEIAGFSYDLHPVAKGSSVYDLINDGCRPCTHQEMAHAFCTNDLVVRGLIYGIDVRPELEIAEINVKITKVLRHSTDDLYSTNNLIPTSYVDLKKIKSQEKNVNSSDNNDNDNKTSHNKLREKEIVKLVMPRHCSPHHGPGEFVFTGRKKLGDLTMVCVSTLSEWAVIVRTLNSDGTSHCVLKS</sequence>
<evidence type="ECO:0000256" key="5">
    <source>
        <dbReference type="ARBA" id="ARBA00023157"/>
    </source>
</evidence>
<reference evidence="8" key="2">
    <citation type="submission" date="2007-04" db="EMBL/GenBank/DDBJ databases">
        <title>The genome of the human body louse.</title>
        <authorList>
            <consortium name="The Human Body Louse Genome Consortium"/>
            <person name="Kirkness E."/>
            <person name="Walenz B."/>
            <person name="Hass B."/>
            <person name="Bruggner R."/>
            <person name="Strausberg R."/>
        </authorList>
    </citation>
    <scope>NUCLEOTIDE SEQUENCE</scope>
    <source>
        <strain evidence="8">USDA</strain>
    </source>
</reference>
<dbReference type="OrthoDB" id="6092325at2759"/>
<dbReference type="EMBL" id="AAZO01002286">
    <property type="status" value="NOT_ANNOTATED_CDS"/>
    <property type="molecule type" value="Genomic_DNA"/>
</dbReference>
<evidence type="ECO:0000313" key="8">
    <source>
        <dbReference type="EMBL" id="EEB12669.1"/>
    </source>
</evidence>
<comment type="similarity">
    <text evidence="2">Belongs to the meteorin family.</text>
</comment>
<dbReference type="STRING" id="121224.E0VH13"/>
<accession>E0VH13</accession>
<dbReference type="AlphaFoldDB" id="E0VH13"/>
<reference evidence="9" key="3">
    <citation type="submission" date="2021-02" db="UniProtKB">
        <authorList>
            <consortium name="EnsemblMetazoa"/>
        </authorList>
    </citation>
    <scope>IDENTIFICATION</scope>
    <source>
        <strain evidence="9">USDA</strain>
    </source>
</reference>
<keyword evidence="4 7" id="KW-0732">Signal</keyword>
<dbReference type="GO" id="GO:0005179">
    <property type="term" value="F:hormone activity"/>
    <property type="evidence" value="ECO:0007669"/>
    <property type="project" value="TreeGrafter"/>
</dbReference>
<evidence type="ECO:0000256" key="6">
    <source>
        <dbReference type="SAM" id="MobiDB-lite"/>
    </source>
</evidence>
<dbReference type="EMBL" id="DS235156">
    <property type="protein sequence ID" value="EEB12669.1"/>
    <property type="molecule type" value="Genomic_DNA"/>
</dbReference>
<comment type="subcellular location">
    <subcellularLocation>
        <location evidence="1">Secreted</location>
    </subcellularLocation>
</comment>
<protein>
    <recommendedName>
        <fullName evidence="11">Meteorin-like protein</fullName>
    </recommendedName>
</protein>
<evidence type="ECO:0000313" key="9">
    <source>
        <dbReference type="EnsemblMetazoa" id="PHUM197240-PA"/>
    </source>
</evidence>
<reference evidence="8" key="1">
    <citation type="submission" date="2007-04" db="EMBL/GenBank/DDBJ databases">
        <title>Annotation of Pediculus humanus corporis strain USDA.</title>
        <authorList>
            <person name="Kirkness E."/>
            <person name="Hannick L."/>
            <person name="Hass B."/>
            <person name="Bruggner R."/>
            <person name="Lawson D."/>
            <person name="Bidwell S."/>
            <person name="Joardar V."/>
            <person name="Caler E."/>
            <person name="Walenz B."/>
            <person name="Inman J."/>
            <person name="Schobel S."/>
            <person name="Galinsky K."/>
            <person name="Amedeo P."/>
            <person name="Strausberg R."/>
        </authorList>
    </citation>
    <scope>NUCLEOTIDE SEQUENCE</scope>
    <source>
        <strain evidence="8">USDA</strain>
    </source>
</reference>
<feature type="chain" id="PRO_5014570099" description="Meteorin-like protein" evidence="7">
    <location>
        <begin position="25"/>
        <end position="307"/>
    </location>
</feature>
<proteinExistence type="inferred from homology"/>
<dbReference type="GeneID" id="8240329"/>
<dbReference type="Proteomes" id="UP000009046">
    <property type="component" value="Unassembled WGS sequence"/>
</dbReference>
<dbReference type="KEGG" id="phu:Phum_PHUM197240"/>
<dbReference type="InParanoid" id="E0VH13"/>
<dbReference type="VEuPathDB" id="VectorBase:PHUM197240"/>
<evidence type="ECO:0000256" key="4">
    <source>
        <dbReference type="ARBA" id="ARBA00022729"/>
    </source>
</evidence>
<evidence type="ECO:0000256" key="2">
    <source>
        <dbReference type="ARBA" id="ARBA00005669"/>
    </source>
</evidence>
<dbReference type="HOGENOM" id="CLU_069970_0_0_1"/>
<evidence type="ECO:0008006" key="11">
    <source>
        <dbReference type="Google" id="ProtNLM"/>
    </source>
</evidence>
<name>E0VH13_PEDHC</name>
<evidence type="ECO:0000313" key="10">
    <source>
        <dbReference type="Proteomes" id="UP000009046"/>
    </source>
</evidence>
<organism>
    <name type="scientific">Pediculus humanus subsp. corporis</name>
    <name type="common">Body louse</name>
    <dbReference type="NCBI Taxonomy" id="121224"/>
    <lineage>
        <taxon>Eukaryota</taxon>
        <taxon>Metazoa</taxon>
        <taxon>Ecdysozoa</taxon>
        <taxon>Arthropoda</taxon>
        <taxon>Hexapoda</taxon>
        <taxon>Insecta</taxon>
        <taxon>Pterygota</taxon>
        <taxon>Neoptera</taxon>
        <taxon>Paraneoptera</taxon>
        <taxon>Psocodea</taxon>
        <taxon>Troctomorpha</taxon>
        <taxon>Phthiraptera</taxon>
        <taxon>Anoplura</taxon>
        <taxon>Pediculidae</taxon>
        <taxon>Pediculus</taxon>
    </lineage>
</organism>
<feature type="signal peptide" evidence="7">
    <location>
        <begin position="1"/>
        <end position="24"/>
    </location>
</feature>
<dbReference type="CTD" id="8240329"/>
<evidence type="ECO:0000256" key="3">
    <source>
        <dbReference type="ARBA" id="ARBA00022525"/>
    </source>
</evidence>
<keyword evidence="10" id="KW-1185">Reference proteome</keyword>
<evidence type="ECO:0000256" key="1">
    <source>
        <dbReference type="ARBA" id="ARBA00004613"/>
    </source>
</evidence>
<evidence type="ECO:0000256" key="7">
    <source>
        <dbReference type="SAM" id="SignalP"/>
    </source>
</evidence>
<dbReference type="eggNOG" id="ENOG502QUQB">
    <property type="taxonomic scope" value="Eukaryota"/>
</dbReference>